<dbReference type="AlphaFoldDB" id="A0A8D4N5C6"/>
<dbReference type="EMBL" id="CP032482">
    <property type="protein sequence ID" value="AYD44747.1"/>
    <property type="molecule type" value="Genomic_DNA"/>
</dbReference>
<evidence type="ECO:0000313" key="2">
    <source>
        <dbReference type="Proteomes" id="UP000265864"/>
    </source>
</evidence>
<evidence type="ECO:0000313" key="1">
    <source>
        <dbReference type="EMBL" id="AYD44747.1"/>
    </source>
</evidence>
<gene>
    <name evidence="1" type="ORF">DXZ79_14230</name>
</gene>
<protein>
    <submittedName>
        <fullName evidence="1">Uncharacterized protein</fullName>
    </submittedName>
</protein>
<proteinExistence type="predicted"/>
<name>A0A8D4N5C6_9GAMM</name>
<dbReference type="Proteomes" id="UP000265864">
    <property type="component" value="Chromosome"/>
</dbReference>
<sequence length="122" mass="13647">MGIGVFIDQSNGDYRLIFYCVRSAHPSHARLECYLSEKWLIYSGKRELKMSNLELEKLGARLKAVEVALAYSLTNLSASNSDIKPAVISALQRDAKGNKGEHEHLAVALDNLAELIQRFKVQ</sequence>
<organism evidence="1 2">
    <name type="scientific">Yersinia rochesterensis</name>
    <dbReference type="NCBI Taxonomy" id="1604335"/>
    <lineage>
        <taxon>Bacteria</taxon>
        <taxon>Pseudomonadati</taxon>
        <taxon>Pseudomonadota</taxon>
        <taxon>Gammaproteobacteria</taxon>
        <taxon>Enterobacterales</taxon>
        <taxon>Yersiniaceae</taxon>
        <taxon>Yersinia</taxon>
    </lineage>
</organism>
<accession>A0A8D4N5C6</accession>
<reference evidence="1 2" key="1">
    <citation type="submission" date="2018-09" db="EMBL/GenBank/DDBJ databases">
        <title>Yersinia kristensenii subsp. rochesterensis subsp. nov., Isolated from Human Feces.</title>
        <authorList>
            <person name="Cunningham S.A."/>
            <person name="Jeraldo P."/>
            <person name="Patel R."/>
        </authorList>
    </citation>
    <scope>NUCLEOTIDE SEQUENCE [LARGE SCALE GENOMIC DNA]</scope>
    <source>
        <strain evidence="1 2">ATCC BAA-2637</strain>
    </source>
</reference>